<accession>A0A8X8WEQ2</accession>
<dbReference type="AlphaFoldDB" id="A0A8X8WEQ2"/>
<feature type="region of interest" description="Disordered" evidence="1">
    <location>
        <begin position="538"/>
        <end position="562"/>
    </location>
</feature>
<dbReference type="InterPro" id="IPR009291">
    <property type="entry name" value="Vps62"/>
</dbReference>
<proteinExistence type="predicted"/>
<dbReference type="Pfam" id="PF06101">
    <property type="entry name" value="Vps62"/>
    <property type="match status" value="1"/>
</dbReference>
<dbReference type="PANTHER" id="PTHR48152:SF3">
    <property type="entry name" value="DUF946 FAMILY PROTEIN (DUF946)"/>
    <property type="match status" value="1"/>
</dbReference>
<protein>
    <recommendedName>
        <fullName evidence="4">Vacuolar protein sorting-associated protein 62</fullName>
    </recommendedName>
</protein>
<evidence type="ECO:0000256" key="1">
    <source>
        <dbReference type="SAM" id="MobiDB-lite"/>
    </source>
</evidence>
<gene>
    <name evidence="2" type="ORF">SASPL_147496</name>
</gene>
<evidence type="ECO:0008006" key="4">
    <source>
        <dbReference type="Google" id="ProtNLM"/>
    </source>
</evidence>
<evidence type="ECO:0000313" key="3">
    <source>
        <dbReference type="Proteomes" id="UP000298416"/>
    </source>
</evidence>
<reference evidence="2" key="1">
    <citation type="submission" date="2018-01" db="EMBL/GenBank/DDBJ databases">
        <authorList>
            <person name="Mao J.F."/>
        </authorList>
    </citation>
    <scope>NUCLEOTIDE SEQUENCE</scope>
    <source>
        <strain evidence="2">Huo1</strain>
        <tissue evidence="2">Leaf</tissue>
    </source>
</reference>
<comment type="caution">
    <text evidence="2">The sequence shown here is derived from an EMBL/GenBank/DDBJ whole genome shotgun (WGS) entry which is preliminary data.</text>
</comment>
<evidence type="ECO:0000313" key="2">
    <source>
        <dbReference type="EMBL" id="KAG6393260.1"/>
    </source>
</evidence>
<sequence length="562" mass="60842">MGSGIIYMCSKISRIFKKKKKQPLPIETPFVLPSALPSWPAGEGFATGVIDLGGLQIRQVSTFTKIWAAKEGGPDNLGAAFFEPNAIPDGFFMLGSYSQPNNKPLSASVLVGGGAAATDALKPPTDYTLVWSSEGLKINQDGAAYIWLPTPPDGYRAVGSVVTSSPAKPALDKIRCVRADLTDLTDSIEHEDWIWGSSSGFSVYTSRPKNRGRGGLGVPTNTFLASRNGSDFGVVCLKNSAAATSAAMEDDSDQIKVTAMPNSDQIKALIETYSPRIYFHPNEQYLPSSVTWFFQNGALLYTKGEESKPVAIDAAGSNLPQGGGNDGLYWIDLPADNAARERVKKGDLSTANAYIHVKPMFGGTFTDLVFWLFYPFNGAAKAKVEFLNIGLGRIGEHVGDWEHVTLRISNMDGELKRMYFAQHSKGEWVDASGLEFADGNRPVAYASFHGHAAYHKAGLVLSGNGSVGIRNDSGKGKMFMDCGVRYEVISEGEAGWVEYRREWGPKISYSFDEEVRKVEKVLPGKLKSAFDKAVRSLPNEVLGEEGPTGPKGKDSWLGDESS</sequence>
<reference evidence="2" key="2">
    <citation type="submission" date="2020-08" db="EMBL/GenBank/DDBJ databases">
        <title>Plant Genome Project.</title>
        <authorList>
            <person name="Zhang R.-G."/>
        </authorList>
    </citation>
    <scope>NUCLEOTIDE SEQUENCE</scope>
    <source>
        <strain evidence="2">Huo1</strain>
        <tissue evidence="2">Leaf</tissue>
    </source>
</reference>
<dbReference type="Proteomes" id="UP000298416">
    <property type="component" value="Unassembled WGS sequence"/>
</dbReference>
<keyword evidence="3" id="KW-1185">Reference proteome</keyword>
<name>A0A8X8WEQ2_SALSN</name>
<dbReference type="PANTHER" id="PTHR48152">
    <property type="entry name" value="F1C9.34 PROTEIN"/>
    <property type="match status" value="1"/>
</dbReference>
<organism evidence="2">
    <name type="scientific">Salvia splendens</name>
    <name type="common">Scarlet sage</name>
    <dbReference type="NCBI Taxonomy" id="180675"/>
    <lineage>
        <taxon>Eukaryota</taxon>
        <taxon>Viridiplantae</taxon>
        <taxon>Streptophyta</taxon>
        <taxon>Embryophyta</taxon>
        <taxon>Tracheophyta</taxon>
        <taxon>Spermatophyta</taxon>
        <taxon>Magnoliopsida</taxon>
        <taxon>eudicotyledons</taxon>
        <taxon>Gunneridae</taxon>
        <taxon>Pentapetalae</taxon>
        <taxon>asterids</taxon>
        <taxon>lamiids</taxon>
        <taxon>Lamiales</taxon>
        <taxon>Lamiaceae</taxon>
        <taxon>Nepetoideae</taxon>
        <taxon>Mentheae</taxon>
        <taxon>Salviinae</taxon>
        <taxon>Salvia</taxon>
        <taxon>Salvia subgen. Calosphace</taxon>
        <taxon>core Calosphace</taxon>
    </lineage>
</organism>
<dbReference type="OrthoDB" id="188042at2759"/>
<dbReference type="EMBL" id="PNBA02000018">
    <property type="protein sequence ID" value="KAG6393260.1"/>
    <property type="molecule type" value="Genomic_DNA"/>
</dbReference>